<proteinExistence type="inferred from homology"/>
<name>A8Q858_MALGO</name>
<dbReference type="GO" id="GO:0006412">
    <property type="term" value="P:translation"/>
    <property type="evidence" value="ECO:0007669"/>
    <property type="project" value="InterPro"/>
</dbReference>
<dbReference type="PANTHER" id="PTHR15892">
    <property type="entry name" value="MITOCHONDRIAL RIBOSOMAL PROTEIN L30"/>
    <property type="match status" value="1"/>
</dbReference>
<dbReference type="KEGG" id="mgl:MGL_3208"/>
<dbReference type="CDD" id="cd01658">
    <property type="entry name" value="Ribosomal_L30"/>
    <property type="match status" value="1"/>
</dbReference>
<dbReference type="VEuPathDB" id="FungiDB:MGL_3208"/>
<keyword evidence="3 5" id="KW-0687">Ribonucleoprotein</keyword>
<dbReference type="AlphaFoldDB" id="A8Q858"/>
<dbReference type="RefSeq" id="XP_001729664.1">
    <property type="nucleotide sequence ID" value="XM_001729612.1"/>
</dbReference>
<dbReference type="InParanoid" id="A8Q858"/>
<dbReference type="SUPFAM" id="SSF55129">
    <property type="entry name" value="Ribosomal protein L30p/L7e"/>
    <property type="match status" value="1"/>
</dbReference>
<evidence type="ECO:0000256" key="5">
    <source>
        <dbReference type="RuleBase" id="RU003734"/>
    </source>
</evidence>
<evidence type="ECO:0000259" key="6">
    <source>
        <dbReference type="Pfam" id="PF00327"/>
    </source>
</evidence>
<evidence type="ECO:0000313" key="8">
    <source>
        <dbReference type="Proteomes" id="UP000008837"/>
    </source>
</evidence>
<organism evidence="7 8">
    <name type="scientific">Malassezia globosa (strain ATCC MYA-4612 / CBS 7966)</name>
    <name type="common">Dandruff-associated fungus</name>
    <dbReference type="NCBI Taxonomy" id="425265"/>
    <lineage>
        <taxon>Eukaryota</taxon>
        <taxon>Fungi</taxon>
        <taxon>Dikarya</taxon>
        <taxon>Basidiomycota</taxon>
        <taxon>Ustilaginomycotina</taxon>
        <taxon>Malasseziomycetes</taxon>
        <taxon>Malasseziales</taxon>
        <taxon>Malasseziaceae</taxon>
        <taxon>Malassezia</taxon>
    </lineage>
</organism>
<dbReference type="Pfam" id="PF00327">
    <property type="entry name" value="Ribosomal_L30"/>
    <property type="match status" value="1"/>
</dbReference>
<dbReference type="OrthoDB" id="509901at2759"/>
<comment type="similarity">
    <text evidence="1 5">Belongs to the universal ribosomal protein uL30 family.</text>
</comment>
<dbReference type="InterPro" id="IPR018038">
    <property type="entry name" value="Ribosomal_uL30_CS"/>
</dbReference>
<dbReference type="OMA" id="WGIRHES"/>
<dbReference type="GeneID" id="5853970"/>
<dbReference type="PANTHER" id="PTHR15892:SF2">
    <property type="entry name" value="LARGE RIBOSOMAL SUBUNIT PROTEIN UL30M"/>
    <property type="match status" value="1"/>
</dbReference>
<dbReference type="InterPro" id="IPR005996">
    <property type="entry name" value="Ribosomal_uL30_bac-type"/>
</dbReference>
<dbReference type="InterPro" id="IPR016082">
    <property type="entry name" value="Ribosomal_uL30_ferredoxin-like"/>
</dbReference>
<accession>A8Q858</accession>
<keyword evidence="2 5" id="KW-0689">Ribosomal protein</keyword>
<evidence type="ECO:0000256" key="1">
    <source>
        <dbReference type="ARBA" id="ARBA00007594"/>
    </source>
</evidence>
<protein>
    <recommendedName>
        <fullName evidence="4">Large ribosomal subunit protein uL30m</fullName>
    </recommendedName>
</protein>
<dbReference type="STRING" id="425265.A8Q858"/>
<dbReference type="Proteomes" id="UP000008837">
    <property type="component" value="Unassembled WGS sequence"/>
</dbReference>
<dbReference type="GO" id="GO:0003735">
    <property type="term" value="F:structural constituent of ribosome"/>
    <property type="evidence" value="ECO:0007669"/>
    <property type="project" value="InterPro"/>
</dbReference>
<dbReference type="GO" id="GO:0015934">
    <property type="term" value="C:large ribosomal subunit"/>
    <property type="evidence" value="ECO:0007669"/>
    <property type="project" value="InterPro"/>
</dbReference>
<dbReference type="PROSITE" id="PS00634">
    <property type="entry name" value="RIBOSOMAL_L30"/>
    <property type="match status" value="1"/>
</dbReference>
<dbReference type="Gene3D" id="3.30.1390.20">
    <property type="entry name" value="Ribosomal protein L30, ferredoxin-like fold domain"/>
    <property type="match status" value="1"/>
</dbReference>
<sequence>MDLLRYGLSRGGSRHASYLWQGVTKRYLSTQPAATSSPTTHYRITLRRSAIGLPKHTGRVIEALGLRKRLQSVYHRQSPDIAGMVLAVKELVHVENVRLMESSSDLVDEVANPVWVNAQGEVVDAGRLSRKAPRGFKIVGNLTDEQRDAAFRSSPE</sequence>
<feature type="domain" description="Large ribosomal subunit protein uL30-like ferredoxin-like fold" evidence="6">
    <location>
        <begin position="42"/>
        <end position="92"/>
    </location>
</feature>
<gene>
    <name evidence="7" type="ORF">MGL_3208</name>
</gene>
<dbReference type="InterPro" id="IPR036919">
    <property type="entry name" value="Ribo_uL30_ferredoxin-like_sf"/>
</dbReference>
<dbReference type="EMBL" id="AAYY01000011">
    <property type="protein sequence ID" value="EDP42450.1"/>
    <property type="molecule type" value="Genomic_DNA"/>
</dbReference>
<evidence type="ECO:0000256" key="3">
    <source>
        <dbReference type="ARBA" id="ARBA00023274"/>
    </source>
</evidence>
<dbReference type="GO" id="GO:0005739">
    <property type="term" value="C:mitochondrion"/>
    <property type="evidence" value="ECO:0007669"/>
    <property type="project" value="TreeGrafter"/>
</dbReference>
<evidence type="ECO:0000256" key="2">
    <source>
        <dbReference type="ARBA" id="ARBA00022980"/>
    </source>
</evidence>
<dbReference type="NCBIfam" id="TIGR01308">
    <property type="entry name" value="rpmD_bact"/>
    <property type="match status" value="1"/>
</dbReference>
<reference evidence="7 8" key="1">
    <citation type="journal article" date="2007" name="Proc. Natl. Acad. Sci. U.S.A.">
        <title>Dandruff-associated Malassezia genomes reveal convergent and divergent virulence traits shared with plant and human fungal pathogens.</title>
        <authorList>
            <person name="Xu J."/>
            <person name="Saunders C.W."/>
            <person name="Hu P."/>
            <person name="Grant R.A."/>
            <person name="Boekhout T."/>
            <person name="Kuramae E.E."/>
            <person name="Kronstad J.W."/>
            <person name="Deangelis Y.M."/>
            <person name="Reeder N.L."/>
            <person name="Johnstone K.R."/>
            <person name="Leland M."/>
            <person name="Fieno A.M."/>
            <person name="Begley W.M."/>
            <person name="Sun Y."/>
            <person name="Lacey M.P."/>
            <person name="Chaudhary T."/>
            <person name="Keough T."/>
            <person name="Chu L."/>
            <person name="Sears R."/>
            <person name="Yuan B."/>
            <person name="Dawson T.L.Jr."/>
        </authorList>
    </citation>
    <scope>NUCLEOTIDE SEQUENCE [LARGE SCALE GENOMIC DNA]</scope>
    <source>
        <strain evidence="8">ATCC MYA-4612 / CBS 7966</strain>
    </source>
</reference>
<evidence type="ECO:0000256" key="4">
    <source>
        <dbReference type="ARBA" id="ARBA00035281"/>
    </source>
</evidence>
<evidence type="ECO:0000313" key="7">
    <source>
        <dbReference type="EMBL" id="EDP42450.1"/>
    </source>
</evidence>
<keyword evidence="8" id="KW-1185">Reference proteome</keyword>
<comment type="caution">
    <text evidence="7">The sequence shown here is derived from an EMBL/GenBank/DDBJ whole genome shotgun (WGS) entry which is preliminary data.</text>
</comment>